<dbReference type="Proteomes" id="UP000002817">
    <property type="component" value="Unassembled WGS sequence"/>
</dbReference>
<evidence type="ECO:0000256" key="8">
    <source>
        <dbReference type="ARBA" id="ARBA00023002"/>
    </source>
</evidence>
<dbReference type="InterPro" id="IPR033892">
    <property type="entry name" value="FNR_bac"/>
</dbReference>
<evidence type="ECO:0000313" key="11">
    <source>
        <dbReference type="EMBL" id="EEX94728.1"/>
    </source>
</evidence>
<gene>
    <name evidence="11" type="ORF">VIA_001888</name>
    <name evidence="12" type="ORF">VIOR3934_21181</name>
</gene>
<evidence type="ECO:0000256" key="3">
    <source>
        <dbReference type="ARBA" id="ARBA00013223"/>
    </source>
</evidence>
<reference evidence="12 13" key="3">
    <citation type="journal article" date="2012" name="Int. J. Syst. Evol. Microbiol.">
        <title>Vibrio caribbeanicus sp. nov., isolated from the marine sponge Scleritoderma cyanea.</title>
        <authorList>
            <person name="Hoffmann M."/>
            <person name="Monday S.R."/>
            <person name="Allard M.W."/>
            <person name="Strain E.A."/>
            <person name="Whittaker P."/>
            <person name="Naum M."/>
            <person name="McCarthy P.J."/>
            <person name="Lopez J.V."/>
            <person name="Fischer M."/>
            <person name="Brown E.W."/>
        </authorList>
    </citation>
    <scope>NUCLEOTIDE SEQUENCE [LARGE SCALE GENOMIC DNA]</scope>
    <source>
        <strain evidence="12">CIP 102891</strain>
        <strain evidence="13">CIP 102891 / ATCC 33934</strain>
    </source>
</reference>
<dbReference type="Gene3D" id="3.40.50.80">
    <property type="entry name" value="Nucleotide-binding domain of ferredoxin-NADP reductase (FNR) module"/>
    <property type="match status" value="1"/>
</dbReference>
<evidence type="ECO:0000313" key="14">
    <source>
        <dbReference type="Proteomes" id="UP000003515"/>
    </source>
</evidence>
<comment type="catalytic activity">
    <reaction evidence="9">
        <text>2 reduced [2Fe-2S]-[ferredoxin] + NADP(+) + H(+) = 2 oxidized [2Fe-2S]-[ferredoxin] + NADPH</text>
        <dbReference type="Rhea" id="RHEA:20125"/>
        <dbReference type="Rhea" id="RHEA-COMP:10000"/>
        <dbReference type="Rhea" id="RHEA-COMP:10001"/>
        <dbReference type="ChEBI" id="CHEBI:15378"/>
        <dbReference type="ChEBI" id="CHEBI:33737"/>
        <dbReference type="ChEBI" id="CHEBI:33738"/>
        <dbReference type="ChEBI" id="CHEBI:57783"/>
        <dbReference type="ChEBI" id="CHEBI:58349"/>
        <dbReference type="EC" id="1.18.1.2"/>
    </reaction>
</comment>
<dbReference type="PANTHER" id="PTHR47878:SF1">
    <property type="entry name" value="FLAVODOXIN_FERREDOXIN--NADP REDUCTASE"/>
    <property type="match status" value="1"/>
</dbReference>
<feature type="domain" description="FAD-binding FR-type" evidence="10">
    <location>
        <begin position="6"/>
        <end position="110"/>
    </location>
</feature>
<keyword evidence="14" id="KW-1185">Reference proteome</keyword>
<dbReference type="InterPro" id="IPR017927">
    <property type="entry name" value="FAD-bd_FR_type"/>
</dbReference>
<evidence type="ECO:0000313" key="13">
    <source>
        <dbReference type="Proteomes" id="UP000002817"/>
    </source>
</evidence>
<evidence type="ECO:0000256" key="6">
    <source>
        <dbReference type="ARBA" id="ARBA00022827"/>
    </source>
</evidence>
<proteinExistence type="inferred from homology"/>
<dbReference type="InterPro" id="IPR001433">
    <property type="entry name" value="OxRdtase_FAD/NAD-bd"/>
</dbReference>
<dbReference type="PANTHER" id="PTHR47878">
    <property type="entry name" value="OXIDOREDUCTASE FAD/NAD(P)-BINDING DOMAIN PROTEIN"/>
    <property type="match status" value="1"/>
</dbReference>
<comment type="similarity">
    <text evidence="2">Belongs to the ferredoxin--NADP reductase type 1 family.</text>
</comment>
<dbReference type="Gene3D" id="2.40.30.10">
    <property type="entry name" value="Translation factors"/>
    <property type="match status" value="1"/>
</dbReference>
<dbReference type="STRING" id="675816.VIA_001888"/>
<dbReference type="SUPFAM" id="SSF52343">
    <property type="entry name" value="Ferredoxin reductase-like, C-terminal NADP-linked domain"/>
    <property type="match status" value="1"/>
</dbReference>
<reference evidence="12" key="2">
    <citation type="submission" date="2011-08" db="EMBL/GenBank/DDBJ databases">
        <authorList>
            <person name="Hoffman M."/>
            <person name="Strain E.A."/>
            <person name="Brown E."/>
            <person name="Allard M.W."/>
        </authorList>
    </citation>
    <scope>NUCLEOTIDE SEQUENCE</scope>
    <source>
        <strain evidence="12">CIP 102891</strain>
    </source>
</reference>
<keyword evidence="7" id="KW-0521">NADP</keyword>
<protein>
    <recommendedName>
        <fullName evidence="3">ferredoxin--NADP(+) reductase</fullName>
        <ecNumber evidence="3">1.18.1.2</ecNumber>
    </recommendedName>
</protein>
<evidence type="ECO:0000256" key="2">
    <source>
        <dbReference type="ARBA" id="ARBA00008312"/>
    </source>
</evidence>
<dbReference type="GO" id="GO:0000166">
    <property type="term" value="F:nucleotide binding"/>
    <property type="evidence" value="ECO:0007669"/>
    <property type="project" value="UniProtKB-KW"/>
</dbReference>
<dbReference type="EC" id="1.18.1.2" evidence="3"/>
<reference evidence="11 14" key="1">
    <citation type="submission" date="2009-10" db="EMBL/GenBank/DDBJ databases">
        <authorList>
            <consortium name="Los Alamos National Laboratory (LANL)"/>
            <consortium name="National Microbial Pathogen Data Resource (NMPDR)"/>
            <person name="Munk A.C."/>
            <person name="Chertkov O."/>
            <person name="Tapia R."/>
            <person name="Green L."/>
            <person name="Rogers Y."/>
            <person name="Detter J.C."/>
            <person name="Bruce D."/>
            <person name="Brettin T.S."/>
            <person name="Colwell R.R."/>
            <person name="Huq A."/>
            <person name="Grim C.J."/>
            <person name="Hasan N.A."/>
            <person name="Bartels D."/>
            <person name="Vonstein V."/>
        </authorList>
    </citation>
    <scope>NUCLEOTIDE SEQUENCE [LARGE SCALE GENOMIC DNA]</scope>
    <source>
        <strain evidence="11 14">CIP 102891</strain>
    </source>
</reference>
<dbReference type="GO" id="GO:0034599">
    <property type="term" value="P:cellular response to oxidative stress"/>
    <property type="evidence" value="ECO:0007669"/>
    <property type="project" value="TreeGrafter"/>
</dbReference>
<dbReference type="PROSITE" id="PS51384">
    <property type="entry name" value="FAD_FR"/>
    <property type="match status" value="1"/>
</dbReference>
<dbReference type="GO" id="GO:0042167">
    <property type="term" value="P:heme catabolic process"/>
    <property type="evidence" value="ECO:0007669"/>
    <property type="project" value="TreeGrafter"/>
</dbReference>
<dbReference type="GO" id="GO:0004324">
    <property type="term" value="F:ferredoxin-NADP+ reductase activity"/>
    <property type="evidence" value="ECO:0007669"/>
    <property type="project" value="UniProtKB-EC"/>
</dbReference>
<evidence type="ECO:0000256" key="5">
    <source>
        <dbReference type="ARBA" id="ARBA00022741"/>
    </source>
</evidence>
<dbReference type="Pfam" id="PF00970">
    <property type="entry name" value="FAD_binding_6"/>
    <property type="match status" value="1"/>
</dbReference>
<organism evidence="12 13">
    <name type="scientific">Vibrio orientalis CIP 102891 = ATCC 33934</name>
    <dbReference type="NCBI Taxonomy" id="675816"/>
    <lineage>
        <taxon>Bacteria</taxon>
        <taxon>Pseudomonadati</taxon>
        <taxon>Pseudomonadota</taxon>
        <taxon>Gammaproteobacteria</taxon>
        <taxon>Vibrionales</taxon>
        <taxon>Vibrionaceae</taxon>
        <taxon>Vibrio</taxon>
        <taxon>Vibrio oreintalis group</taxon>
    </lineage>
</organism>
<keyword evidence="5" id="KW-0547">Nucleotide-binding</keyword>
<accession>C9QF18</accession>
<evidence type="ECO:0000256" key="9">
    <source>
        <dbReference type="ARBA" id="ARBA00047776"/>
    </source>
</evidence>
<dbReference type="PATRIC" id="fig|675816.5.peg.1598"/>
<evidence type="ECO:0000256" key="4">
    <source>
        <dbReference type="ARBA" id="ARBA00022630"/>
    </source>
</evidence>
<sequence length="257" mass="28859">MLKPYAGFISGVITQKTYWTEQLFSIRVAGKFNSYIAGQFVKLALHDEQGELIRRAYSIVNHPKEFASSGELEFLIIANPTGQLSPRLRQLQMGDEILVSDSAAGFMTLDEIPPDSNELWLLSTGTAIGPYLAMLEQPGIEHRFNTIVLVNATRTQAEQSYPEKIQELKTKFGERFTYVPIISRESVRGALSGRIPMLLENGVLFQAATSPPNPTSCFFYLCGNPAMVKESSESLKKLGFRKHLRRQPGQFSSENYW</sequence>
<evidence type="ECO:0000256" key="1">
    <source>
        <dbReference type="ARBA" id="ARBA00001974"/>
    </source>
</evidence>
<dbReference type="InterPro" id="IPR051930">
    <property type="entry name" value="FNR_type-1"/>
</dbReference>
<dbReference type="InterPro" id="IPR017938">
    <property type="entry name" value="Riboflavin_synthase-like_b-brl"/>
</dbReference>
<keyword evidence="8 11" id="KW-0560">Oxidoreductase</keyword>
<name>C9QF18_VIBOR</name>
<dbReference type="EMBL" id="AFWH01000018">
    <property type="protein sequence ID" value="EGU51427.1"/>
    <property type="molecule type" value="Genomic_DNA"/>
</dbReference>
<dbReference type="RefSeq" id="WP_004412767.1">
    <property type="nucleotide sequence ID" value="NZ_ACZV01000004.1"/>
</dbReference>
<comment type="caution">
    <text evidence="12">The sequence shown here is derived from an EMBL/GenBank/DDBJ whole genome shotgun (WGS) entry which is preliminary data.</text>
</comment>
<dbReference type="Proteomes" id="UP000003515">
    <property type="component" value="Unassembled WGS sequence"/>
</dbReference>
<dbReference type="EMBL" id="ACZV01000004">
    <property type="protein sequence ID" value="EEX94728.1"/>
    <property type="molecule type" value="Genomic_DNA"/>
</dbReference>
<comment type="cofactor">
    <cofactor evidence="1">
        <name>FAD</name>
        <dbReference type="ChEBI" id="CHEBI:57692"/>
    </cofactor>
</comment>
<dbReference type="CDD" id="cd06195">
    <property type="entry name" value="FNR1"/>
    <property type="match status" value="1"/>
</dbReference>
<dbReference type="SUPFAM" id="SSF63380">
    <property type="entry name" value="Riboflavin synthase domain-like"/>
    <property type="match status" value="1"/>
</dbReference>
<dbReference type="Pfam" id="PF00175">
    <property type="entry name" value="NAD_binding_1"/>
    <property type="match status" value="1"/>
</dbReference>
<dbReference type="AlphaFoldDB" id="C9QF18"/>
<dbReference type="InterPro" id="IPR039261">
    <property type="entry name" value="FNR_nucleotide-bd"/>
</dbReference>
<dbReference type="InterPro" id="IPR008333">
    <property type="entry name" value="Cbr1-like_FAD-bd_dom"/>
</dbReference>
<keyword evidence="6" id="KW-0274">FAD</keyword>
<evidence type="ECO:0000256" key="7">
    <source>
        <dbReference type="ARBA" id="ARBA00022857"/>
    </source>
</evidence>
<dbReference type="eggNOG" id="COG1018">
    <property type="taxonomic scope" value="Bacteria"/>
</dbReference>
<dbReference type="OrthoDB" id="9784483at2"/>
<keyword evidence="4" id="KW-0285">Flavoprotein</keyword>
<evidence type="ECO:0000313" key="12">
    <source>
        <dbReference type="EMBL" id="EGU51427.1"/>
    </source>
</evidence>
<evidence type="ECO:0000259" key="10">
    <source>
        <dbReference type="PROSITE" id="PS51384"/>
    </source>
</evidence>